<evidence type="ECO:0000256" key="9">
    <source>
        <dbReference type="SAM" id="MobiDB-lite"/>
    </source>
</evidence>
<dbReference type="PaxDb" id="4577-GRMZM2G408436_P01"/>
<evidence type="ECO:0000256" key="4">
    <source>
        <dbReference type="ARBA" id="ARBA00022771"/>
    </source>
</evidence>
<dbReference type="EMBL" id="CM007649">
    <property type="protein sequence ID" value="ONM39679.1"/>
    <property type="molecule type" value="Genomic_DNA"/>
</dbReference>
<keyword evidence="7" id="KW-0804">Transcription</keyword>
<dbReference type="AlphaFoldDB" id="A0A1D6NGZ6"/>
<proteinExistence type="predicted"/>
<dbReference type="GO" id="GO:0008270">
    <property type="term" value="F:zinc ion binding"/>
    <property type="evidence" value="ECO:0007669"/>
    <property type="project" value="UniProtKB-KW"/>
</dbReference>
<evidence type="ECO:0000256" key="1">
    <source>
        <dbReference type="ARBA" id="ARBA00004123"/>
    </source>
</evidence>
<feature type="domain" description="C2H2-type" evidence="10">
    <location>
        <begin position="200"/>
        <end position="228"/>
    </location>
</feature>
<dbReference type="InterPro" id="IPR036236">
    <property type="entry name" value="Znf_C2H2_sf"/>
</dbReference>
<dbReference type="Pfam" id="PF13912">
    <property type="entry name" value="zf-C2H2_6"/>
    <property type="match status" value="2"/>
</dbReference>
<keyword evidence="4" id="KW-0863">Zinc-finger</keyword>
<feature type="compositionally biased region" description="Polar residues" evidence="9">
    <location>
        <begin position="91"/>
        <end position="100"/>
    </location>
</feature>
<evidence type="ECO:0000256" key="5">
    <source>
        <dbReference type="ARBA" id="ARBA00022833"/>
    </source>
</evidence>
<dbReference type="eggNOG" id="KOG1721">
    <property type="taxonomic scope" value="Eukaryota"/>
</dbReference>
<dbReference type="PROSITE" id="PS50157">
    <property type="entry name" value="ZINC_FINGER_C2H2_2"/>
    <property type="match status" value="2"/>
</dbReference>
<keyword evidence="8" id="KW-0539">Nucleus</keyword>
<dbReference type="GO" id="GO:0005634">
    <property type="term" value="C:nucleus"/>
    <property type="evidence" value="ECO:0007669"/>
    <property type="project" value="UniProtKB-SubCell"/>
</dbReference>
<evidence type="ECO:0000256" key="2">
    <source>
        <dbReference type="ARBA" id="ARBA00022723"/>
    </source>
</evidence>
<evidence type="ECO:0000256" key="7">
    <source>
        <dbReference type="ARBA" id="ARBA00023163"/>
    </source>
</evidence>
<keyword evidence="6" id="KW-0805">Transcription regulation</keyword>
<organism evidence="11">
    <name type="scientific">Zea mays</name>
    <name type="common">Maize</name>
    <dbReference type="NCBI Taxonomy" id="4577"/>
    <lineage>
        <taxon>Eukaryota</taxon>
        <taxon>Viridiplantae</taxon>
        <taxon>Streptophyta</taxon>
        <taxon>Embryophyta</taxon>
        <taxon>Tracheophyta</taxon>
        <taxon>Spermatophyta</taxon>
        <taxon>Magnoliopsida</taxon>
        <taxon>Liliopsida</taxon>
        <taxon>Poales</taxon>
        <taxon>Poaceae</taxon>
        <taxon>PACMAD clade</taxon>
        <taxon>Panicoideae</taxon>
        <taxon>Andropogonodae</taxon>
        <taxon>Andropogoneae</taxon>
        <taxon>Tripsacinae</taxon>
        <taxon>Zea</taxon>
    </lineage>
</organism>
<dbReference type="STRING" id="4577.A0A1D6NGZ6"/>
<name>A0A1D6NGZ6_MAIZE</name>
<keyword evidence="3" id="KW-0677">Repeat</keyword>
<dbReference type="InterPro" id="IPR013087">
    <property type="entry name" value="Znf_C2H2_type"/>
</dbReference>
<reference evidence="11" key="1">
    <citation type="submission" date="2015-12" db="EMBL/GenBank/DDBJ databases">
        <title>Update maize B73 reference genome by single molecule sequencing technologies.</title>
        <authorList>
            <consortium name="Maize Genome Sequencing Project"/>
            <person name="Ware D."/>
        </authorList>
    </citation>
    <scope>NUCLEOTIDE SEQUENCE [LARGE SCALE GENOMIC DNA]</scope>
    <source>
        <tissue evidence="11">Seedling</tissue>
    </source>
</reference>
<feature type="domain" description="C2H2-type" evidence="10">
    <location>
        <begin position="158"/>
        <end position="185"/>
    </location>
</feature>
<dbReference type="SMART" id="SM00355">
    <property type="entry name" value="ZnF_C2H2"/>
    <property type="match status" value="2"/>
</dbReference>
<accession>A0A1D6NGZ6</accession>
<protein>
    <recommendedName>
        <fullName evidence="10">C2H2-type domain-containing protein</fullName>
    </recommendedName>
</protein>
<comment type="subcellular location">
    <subcellularLocation>
        <location evidence="1">Nucleus</location>
    </subcellularLocation>
</comment>
<evidence type="ECO:0000313" key="11">
    <source>
        <dbReference type="EMBL" id="ONM39679.1"/>
    </source>
</evidence>
<dbReference type="SUPFAM" id="SSF57667">
    <property type="entry name" value="beta-beta-alpha zinc fingers"/>
    <property type="match status" value="1"/>
</dbReference>
<keyword evidence="5" id="KW-0862">Zinc</keyword>
<feature type="region of interest" description="Disordered" evidence="9">
    <location>
        <begin position="91"/>
        <end position="117"/>
    </location>
</feature>
<dbReference type="PANTHER" id="PTHR26374">
    <property type="entry name" value="ZINC FINGER PROTEIN ZAT5"/>
    <property type="match status" value="1"/>
</dbReference>
<gene>
    <name evidence="11" type="ORF">ZEAMMB73_Zm00001d044013</name>
</gene>
<dbReference type="PROSITE" id="PS00028">
    <property type="entry name" value="ZINC_FINGER_C2H2_1"/>
    <property type="match status" value="2"/>
</dbReference>
<dbReference type="Gene3D" id="3.30.160.60">
    <property type="entry name" value="Classic Zinc Finger"/>
    <property type="match status" value="1"/>
</dbReference>
<feature type="region of interest" description="Disordered" evidence="9">
    <location>
        <begin position="127"/>
        <end position="146"/>
    </location>
</feature>
<keyword evidence="2" id="KW-0479">Metal-binding</keyword>
<evidence type="ECO:0000256" key="6">
    <source>
        <dbReference type="ARBA" id="ARBA00023015"/>
    </source>
</evidence>
<sequence>MAGSSEDGRRRSVADLRDAAIARRWGGCKQAASSSSSAQSVQSMAIVVANPEIVLQPTPLPTIVTPNPSSPVHMEPATPSPSSVPIASTMTNVSNESSSGFAKPMHNDATETDNPPTEAVTHLDAVPALPSPPPAEVHAATSSVPPPPLPGPQNPNGYTCKLCSACFPTHQGLGGHMAAHKTRELAAVPCLRDAKPVKEHRCGTCGAVFLTGYKLGGHMRKHYTGPKIVPKKKPRLDDVVTLQLLSPRTVEPASRSPVPGRVLLFGVDIGAEAWMPAAHSSGFKIFN</sequence>
<evidence type="ECO:0000256" key="3">
    <source>
        <dbReference type="ARBA" id="ARBA00022737"/>
    </source>
</evidence>
<evidence type="ECO:0000256" key="8">
    <source>
        <dbReference type="ARBA" id="ARBA00023242"/>
    </source>
</evidence>
<dbReference type="OMA" id="MHNDATE"/>
<evidence type="ECO:0000259" key="10">
    <source>
        <dbReference type="PROSITE" id="PS50157"/>
    </source>
</evidence>
<dbReference type="PANTHER" id="PTHR26374:SF378">
    <property type="entry name" value="C2H2-TYPE ZINC FINGER FAMILY PROTEIN"/>
    <property type="match status" value="1"/>
</dbReference>
<dbReference type="InParanoid" id="A0A1D6NGZ6"/>